<dbReference type="GO" id="GO:0016874">
    <property type="term" value="F:ligase activity"/>
    <property type="evidence" value="ECO:0007669"/>
    <property type="project" value="UniProtKB-KW"/>
</dbReference>
<dbReference type="Gene3D" id="3.30.559.10">
    <property type="entry name" value="Chloramphenicol acetyltransferase-like domain"/>
    <property type="match status" value="1"/>
</dbReference>
<dbReference type="InterPro" id="IPR016035">
    <property type="entry name" value="Acyl_Trfase/lysoPLipase"/>
</dbReference>
<dbReference type="Proteomes" id="UP000799753">
    <property type="component" value="Unassembled WGS sequence"/>
</dbReference>
<dbReference type="Pfam" id="PF00668">
    <property type="entry name" value="Condensation"/>
    <property type="match status" value="1"/>
</dbReference>
<dbReference type="Pfam" id="PF14765">
    <property type="entry name" value="PS-DH"/>
    <property type="match status" value="1"/>
</dbReference>
<proteinExistence type="predicted"/>
<dbReference type="SUPFAM" id="SSF52151">
    <property type="entry name" value="FabD/lysophospholipase-like"/>
    <property type="match status" value="1"/>
</dbReference>
<dbReference type="Pfam" id="PF08242">
    <property type="entry name" value="Methyltransf_12"/>
    <property type="match status" value="1"/>
</dbReference>
<dbReference type="Pfam" id="PF08659">
    <property type="entry name" value="KR"/>
    <property type="match status" value="1"/>
</dbReference>
<dbReference type="CDD" id="cd05930">
    <property type="entry name" value="A_NRPS"/>
    <property type="match status" value="1"/>
</dbReference>
<dbReference type="SUPFAM" id="SSF51735">
    <property type="entry name" value="NAD(P)-binding Rossmann-fold domains"/>
    <property type="match status" value="2"/>
</dbReference>
<dbReference type="GO" id="GO:0004315">
    <property type="term" value="F:3-oxoacyl-[acyl-carrier-protein] synthase activity"/>
    <property type="evidence" value="ECO:0007669"/>
    <property type="project" value="InterPro"/>
</dbReference>
<dbReference type="InterPro" id="IPR036736">
    <property type="entry name" value="ACP-like_sf"/>
</dbReference>
<dbReference type="SUPFAM" id="SSF47336">
    <property type="entry name" value="ACP-like"/>
    <property type="match status" value="2"/>
</dbReference>
<organism evidence="12 13">
    <name type="scientific">Massarina eburnea CBS 473.64</name>
    <dbReference type="NCBI Taxonomy" id="1395130"/>
    <lineage>
        <taxon>Eukaryota</taxon>
        <taxon>Fungi</taxon>
        <taxon>Dikarya</taxon>
        <taxon>Ascomycota</taxon>
        <taxon>Pezizomycotina</taxon>
        <taxon>Dothideomycetes</taxon>
        <taxon>Pleosporomycetidae</taxon>
        <taxon>Pleosporales</taxon>
        <taxon>Massarineae</taxon>
        <taxon>Massarinaceae</taxon>
        <taxon>Massarina</taxon>
    </lineage>
</organism>
<dbReference type="CDD" id="cd00833">
    <property type="entry name" value="PKS"/>
    <property type="match status" value="1"/>
</dbReference>
<dbReference type="Pfam" id="PF21089">
    <property type="entry name" value="PKS_DH_N"/>
    <property type="match status" value="1"/>
</dbReference>
<dbReference type="OrthoDB" id="329835at2759"/>
<sequence length="4002" mass="438379">MSAQQREPIAIIGSACRFPGGCNTPSSLWELLREPRDILQKVPEERFNIDAFYHPDPSHHGTTNVQESYFLDENVGHFDANFFNISANEAEIMDPQQRLLMETVYDSLTAAGIPMEKLRGSDTAVYAGQMCDDWSTMVQKDPDVIPTHTGTGVARSILSNRISYFFDWHGPSMTIDTACSSSLVAVHEAVQVLRSGDSTVAIAAGSNLILSPVQYVAESKLRMLSPTGRCRMWDESADGYARGEGVAAVVLKTLSQAIADGDTIDCIIRETGVNQDGHSAGLTVPSNTAQTSLIRSTYAKAGLDVENALDRPAFYHAHGTGTKAGDPQEAQAIHNAFFSAGNSGGQKMYVGSIKTVIGHTEGTAGLASLMGASLAIQNKVIPPNLHFNKLNPDIIPFYSNFEVPTSATSWPELAPGGVRRASVGGYGFGGCNCHVILEEYVPSGEIWSARLPDPDLDQHLYTPLVFSASSPLSLKTTIQEHLGFLRSHPEASLGDVAYTLQHHRSTLGYRKAIVAEDYADALSRLKDALGHPLDTRSPPVRTPTVLGVFTGQGAQWAQMGARLLDFPFVQKRIAALEESLASLPENERPSWSLKEQLLAPTASSRIAEAALSQPLCTAVQVVLVDLLRAAGVKLDVVVGHSSGEIGAAYAAGLINSHDAIRIAYYRGFHAKLARAASGAKGAMAAIGTSFDHAIEFCDESAMNGRISVAAHNSPTSVTLSGDEDAIEEAIATFQEEQIFARRLKVDTAYHSAHMAVCADAYLQSLDSCGITVQQPPARAPVWVSSVLEATPMEGGSLNNHYWVENMVKPVLFAPAIVASVDFAEHFDLAIEFGPHPALKGPATDSLAEESIKLPYTGLLSRGKDDINQLSAALGVIWTTLGSGSVDFNNFDSAIRDGGESSRMVSGLPNYPFSHQRTYWSEPRASSAYHQNKAPPHPLLGMPCVATTTSTEAQWKNMLHPGEIPWLQGHKLQGQIVFPATAYLAMAIEALKSLAVPATVFQYVLEDIVLERAITFNDDNSGVETLFSVKMHERDDKHISAAFSCYSCRGGESTLLSNARGHITVEIGNPLPDTLIAPQSDNHFNMVDVDIGRFYSELTRIGYEYSEPFHGMDTIQRKLGLACGTLLDQSGSAWEDNLVIHPGMLDTALQTLFAAFCYPGDERLRSLHVPVNIASLKINPYFSFSEGRKQRSIPFETVHRDEVKSHILADVQLLSEDGQHAFLQIEGASIKPFTPPRPEDDATLFSSSEYRKALPDGEAASAGLHLSDQELKVVRDLERISFYYVRNVANMSAEDRDNALPHHKHMMTWADYVVNECRNGTHMGVDPSCMNDTEEDILALTDKYRHTADALLIESTGRNLPDTIRNHASILEHMKVDNLLDRFYEEGVGLSIVNWWAANMAKQISHRYPHMDIIEVGAGTGGSTQAILPTLGTAFNSYTYTDVSSGFFEQAEDKFSDFAGRMKFKVFDMIKTPAEQGFQENSYDMVLAANVLHVSKDLDQMMANVRRLLKPGGYLVNLEIVTNLPLRNGIIMGGLPGWWVGAENGRPHGPCQDIPSWDALYRRNGFSGIDSRTPIVNDIHAVTVMATQAIDDRVSILRSPSTLPESFASTAPPLIVVGGKSLATFQLTKRATSIVKSRFSSFTHFPGVDALNSNTIPENATVLSLTDLDEPFMKSFTPAKLEGLQALWTYAHNILWVTKDARYEPYSNMIYGIGRVIRPEHSNVNLQLLDVDSTDDASGQYIGEALLRHQVLDTWAQDPDSSALLCSSEPELYLEKGETYIPRLYLNKAQNDRLNSRTRPITRDVDPASTTLQLAPSNKSIELHEVTELERVSMRADGSEKIRVQHSLLQFVKAGSVGNLMLCVGAKEEDPSSTVLALVRTPSSPASIDPECSIEIPEGPEFAQMALLTTGAYLVAKQIASLVPHGGIVLVHECDKLLKDALSHESAAAGIKTTFTTSQPGKHSSDWKFLHPALPVRILQQNIPSDVAVFVDFSTGSAVTQAVTKMLPSYCTVVNGAKFIGNETVIRTGASFGDAALLLEQAWKSATSSRISLGSPESVSLADISKHIPTEEPFTVVDWTVPTVPVRVRPVDENSIFASDKTYLLVGLSGEVGQSLAAWMVKHGARYVVLSSRKPVVDPDFIDSLEKKGANIRAMSLDITSRDSLNKCLKEISRSMPAVAGIANGALTVADMRFDQMQLDDMNKVLAARVHGSTLLDDVFHDTPLDFFIMFSSLTTYLGNMGQSNYAASNMYMSALAQQRRRRGFAASVIELSSLMGIGHVRRNDALDAAYFRGLGATNVSETDLHTMFAEAISVGKPGSSENLEIITGMSPLYHDELDNLKADYRRDLKLSQIVLARPGGQVSEDSSATVSVKVQLKAAKSVAQVARLLLDSFTKRVKKVLQIPSDQVVHENETLVERGVDSLVALEIRSWFVRELDVDMPVLMILGGNSIGDLIKECMKKIKVALVDISTLPATSDDDDDDVIGNIPSVPIITEPTIEEVPIDAVPTTLAEDISRNHLTSRGLNILPSTTPSTIGTSTPAVSESDQEYDRPSTPYSQSSNEGKTWRDDVLDSSKEIRAHMSCGQTRFWYLHQALKDKTTFNVAISISLSGRVKADLLDKALQAVAQKHEAMRTYYQWSGENMDTPTQVILSQSLIRLEQRKISSKAEADKTLDQMRDHQWNLNDPEAMKFVLLSLSKTQHWLVFGCHHITLDGVGINIIFADLEKSYQGQRLALLPEKSQYRTYSALQHKAHTEGEFHDAIEFYRKMIPADVEPIQLLPFSKSGIRAPQESYRVHRADVRLDAAATMKIKQVARQNQSSNFHLYTAVLQALLFRMLPDTPELFIGIADANRTNDDFKGTLGFFLNLLPLRFDRHTKRTRFGAAVKAARNKSYAALSHSNLPFDVLLNELGITRSANAPPIFQVFVDYRQGTQERAAFADLHAAGEQWYHPRTGYDISLDVLENASGDTLVTIQLQQSLYSQEHTELFLNAYVELLKAYTQEPERDIAIEKPCLWPAADVSEALEVGTGPANPLQWPQTVSHRIEQMIAEHGSEPALKDGSGTTLTYTEMDRRVIAIAEALNSRNLAGQTVGVCQEPSAEWQCSMLAIWRIGGTYLPLDLRNSVHRLSAAVETAKPAAVLADSAAASIVASVAPDVPIIDVSEIATGDAEKSVPNLAKPSSPAVILFTSGSTAEPKGILIKHSNLVAQNEGFSLQCHVDEGGLANVLQQSPLSFDFSLEQSLLALCNGGCLHIVPKEKRGDPSEVTKLMVDEHVTYTAGTPSEFRMWFEYGRENLTKCSRWKIANIGGEPFADDFVREFRKLALPSLHLFNNYGPGETTIAATYEGEVMYNDRALQYPLPAGRPAPNYAIYIVDDQLNMLPIGVPGEIVIGGAGVSAGYLGLDEATRAKFLPNAFCKTNLNFATNGWDKMYRTGDRGRLHPNGTIQVEGRVDNDTQVKLRGFRIELGEIEHAIVATSGSALTHAVVTVRQDVEKFLAAHVVFSQQHPEEGRAEFLDSLLAKLPVPEYMRPAVIVPLGELPLTAHNKIDRKHIQSLPLDFTGSVKRLVADGPLSVTEERLLELWRELLPAGSSRKIGSSTDFFHVGGSSLLLVQLQRAIKTEFSAAPQLNGLMNASRLGEMAAVITATLSASIDWEAETAIPESWDAEFSSTTANMPAKGSNLNILVTGPTGYIGRYLLPELVKSDRVSKLYCLVRPETDTTTLEQTSDKIQIFTGELGLSNLGLGAEDLDFLTNNSDMILHAGALRAFWDDYEALRPVNLNAVKELAHLALGRRIPLHFLTSGAVRIYGNKRGAQIYNIDPSPVDDTPPKDGTDGYVACKWAAERFLTKVATQFDLPVVLHTPMPTPGAGPDDKHVRPEPDRAFHELVSVTKTLGIRPAMDELQGWADILPVENVVSDMMTALFTSADEPTEEVRRVLYTGVQRINWQRFITELQSNPELSALPSEPTLIWIGRAKRGGYSYFMPAHRIALMMEGVNMVSRR</sequence>
<dbReference type="PANTHER" id="PTHR43775">
    <property type="entry name" value="FATTY ACID SYNTHASE"/>
    <property type="match status" value="1"/>
</dbReference>
<dbReference type="Gene3D" id="3.40.366.10">
    <property type="entry name" value="Malonyl-Coenzyme A Acyl Carrier Protein, domain 2"/>
    <property type="match status" value="1"/>
</dbReference>
<dbReference type="Gene3D" id="3.40.50.12780">
    <property type="entry name" value="N-terminal domain of ligase-like"/>
    <property type="match status" value="1"/>
</dbReference>
<dbReference type="Gene3D" id="3.30.559.30">
    <property type="entry name" value="Nonribosomal peptide synthetase, condensation domain"/>
    <property type="match status" value="1"/>
</dbReference>
<dbReference type="SUPFAM" id="SSF56801">
    <property type="entry name" value="Acetyl-CoA synthetase-like"/>
    <property type="match status" value="1"/>
</dbReference>
<evidence type="ECO:0000313" key="12">
    <source>
        <dbReference type="EMBL" id="KAF2646001.1"/>
    </source>
</evidence>
<keyword evidence="6" id="KW-0511">Multifunctional enzyme</keyword>
<evidence type="ECO:0000256" key="7">
    <source>
        <dbReference type="PROSITE-ProRule" id="PRU01363"/>
    </source>
</evidence>
<dbReference type="Gene3D" id="3.40.47.10">
    <property type="match status" value="1"/>
</dbReference>
<dbReference type="InterPro" id="IPR042104">
    <property type="entry name" value="PKS_dehydratase_sf"/>
</dbReference>
<dbReference type="InterPro" id="IPR020841">
    <property type="entry name" value="PKS_Beta-ketoAc_synthase_dom"/>
</dbReference>
<dbReference type="InterPro" id="IPR050091">
    <property type="entry name" value="PKS_NRPS_Biosynth_Enz"/>
</dbReference>
<dbReference type="InterPro" id="IPR057326">
    <property type="entry name" value="KR_dom"/>
</dbReference>
<dbReference type="PROSITE" id="PS00606">
    <property type="entry name" value="KS3_1"/>
    <property type="match status" value="1"/>
</dbReference>
<evidence type="ECO:0000256" key="4">
    <source>
        <dbReference type="ARBA" id="ARBA00022603"/>
    </source>
</evidence>
<keyword evidence="4" id="KW-0489">Methyltransferase</keyword>
<dbReference type="InterPro" id="IPR001227">
    <property type="entry name" value="Ac_transferase_dom_sf"/>
</dbReference>
<dbReference type="InterPro" id="IPR042099">
    <property type="entry name" value="ANL_N_sf"/>
</dbReference>
<feature type="domain" description="Carrier" evidence="9">
    <location>
        <begin position="2387"/>
        <end position="2462"/>
    </location>
</feature>
<dbReference type="PANTHER" id="PTHR43775:SF20">
    <property type="entry name" value="HYBRID PKS-NRPS SYNTHETASE APDA"/>
    <property type="match status" value="1"/>
</dbReference>
<dbReference type="GO" id="GO:0008168">
    <property type="term" value="F:methyltransferase activity"/>
    <property type="evidence" value="ECO:0007669"/>
    <property type="project" value="UniProtKB-KW"/>
</dbReference>
<dbReference type="FunFam" id="3.40.47.10:FF:000019">
    <property type="entry name" value="Polyketide synthase type I"/>
    <property type="match status" value="1"/>
</dbReference>
<dbReference type="Pfam" id="PF00109">
    <property type="entry name" value="ketoacyl-synt"/>
    <property type="match status" value="1"/>
</dbReference>
<evidence type="ECO:0000256" key="1">
    <source>
        <dbReference type="ARBA" id="ARBA00022450"/>
    </source>
</evidence>
<dbReference type="Pfam" id="PF02801">
    <property type="entry name" value="Ketoacyl-synt_C"/>
    <property type="match status" value="1"/>
</dbReference>
<evidence type="ECO:0000259" key="10">
    <source>
        <dbReference type="PROSITE" id="PS52004"/>
    </source>
</evidence>
<dbReference type="InterPro" id="IPR020806">
    <property type="entry name" value="PKS_PP-bd"/>
</dbReference>
<dbReference type="CDD" id="cd02440">
    <property type="entry name" value="AdoMet_MTases"/>
    <property type="match status" value="1"/>
</dbReference>
<dbReference type="InterPro" id="IPR049552">
    <property type="entry name" value="PKS_DH_N"/>
</dbReference>
<dbReference type="InterPro" id="IPR016036">
    <property type="entry name" value="Malonyl_transacylase_ACP-bd"/>
</dbReference>
<dbReference type="InterPro" id="IPR049900">
    <property type="entry name" value="PKS_mFAS_DH"/>
</dbReference>
<dbReference type="SUPFAM" id="SSF55048">
    <property type="entry name" value="Probable ACP-binding domain of malonyl-CoA ACP transacylase"/>
    <property type="match status" value="1"/>
</dbReference>
<dbReference type="Pfam" id="PF22621">
    <property type="entry name" value="CurL-like_PKS_C"/>
    <property type="match status" value="1"/>
</dbReference>
<dbReference type="InterPro" id="IPR018201">
    <property type="entry name" value="Ketoacyl_synth_AS"/>
</dbReference>
<feature type="region of interest" description="Disordered" evidence="8">
    <location>
        <begin position="2523"/>
        <end position="2566"/>
    </location>
</feature>
<dbReference type="PROSITE" id="PS52004">
    <property type="entry name" value="KS3_2"/>
    <property type="match status" value="1"/>
</dbReference>
<dbReference type="Gene3D" id="3.10.129.110">
    <property type="entry name" value="Polyketide synthase dehydratase"/>
    <property type="match status" value="1"/>
</dbReference>
<evidence type="ECO:0000313" key="13">
    <source>
        <dbReference type="Proteomes" id="UP000799753"/>
    </source>
</evidence>
<dbReference type="GO" id="GO:0006633">
    <property type="term" value="P:fatty acid biosynthetic process"/>
    <property type="evidence" value="ECO:0007669"/>
    <property type="project" value="InterPro"/>
</dbReference>
<dbReference type="GO" id="GO:0004312">
    <property type="term" value="F:fatty acid synthase activity"/>
    <property type="evidence" value="ECO:0007669"/>
    <property type="project" value="TreeGrafter"/>
</dbReference>
<dbReference type="Gene3D" id="3.30.300.30">
    <property type="match status" value="1"/>
</dbReference>
<dbReference type="InterPro" id="IPR014031">
    <property type="entry name" value="Ketoacyl_synth_C"/>
</dbReference>
<dbReference type="InterPro" id="IPR016039">
    <property type="entry name" value="Thiolase-like"/>
</dbReference>
<keyword evidence="3" id="KW-0436">Ligase</keyword>
<evidence type="ECO:0000256" key="3">
    <source>
        <dbReference type="ARBA" id="ARBA00022598"/>
    </source>
</evidence>
<reference evidence="12" key="1">
    <citation type="journal article" date="2020" name="Stud. Mycol.">
        <title>101 Dothideomycetes genomes: a test case for predicting lifestyles and emergence of pathogens.</title>
        <authorList>
            <person name="Haridas S."/>
            <person name="Albert R."/>
            <person name="Binder M."/>
            <person name="Bloem J."/>
            <person name="Labutti K."/>
            <person name="Salamov A."/>
            <person name="Andreopoulos B."/>
            <person name="Baker S."/>
            <person name="Barry K."/>
            <person name="Bills G."/>
            <person name="Bluhm B."/>
            <person name="Cannon C."/>
            <person name="Castanera R."/>
            <person name="Culley D."/>
            <person name="Daum C."/>
            <person name="Ezra D."/>
            <person name="Gonzalez J."/>
            <person name="Henrissat B."/>
            <person name="Kuo A."/>
            <person name="Liang C."/>
            <person name="Lipzen A."/>
            <person name="Lutzoni F."/>
            <person name="Magnuson J."/>
            <person name="Mondo S."/>
            <person name="Nolan M."/>
            <person name="Ohm R."/>
            <person name="Pangilinan J."/>
            <person name="Park H.-J."/>
            <person name="Ramirez L."/>
            <person name="Alfaro M."/>
            <person name="Sun H."/>
            <person name="Tritt A."/>
            <person name="Yoshinaga Y."/>
            <person name="Zwiers L.-H."/>
            <person name="Turgeon B."/>
            <person name="Goodwin S."/>
            <person name="Spatafora J."/>
            <person name="Crous P."/>
            <person name="Grigoriev I."/>
        </authorList>
    </citation>
    <scope>NUCLEOTIDE SEQUENCE</scope>
    <source>
        <strain evidence="12">CBS 473.64</strain>
    </source>
</reference>
<dbReference type="InterPro" id="IPR029063">
    <property type="entry name" value="SAM-dependent_MTases_sf"/>
</dbReference>
<evidence type="ECO:0000256" key="2">
    <source>
        <dbReference type="ARBA" id="ARBA00022553"/>
    </source>
</evidence>
<dbReference type="PROSITE" id="PS50075">
    <property type="entry name" value="CARRIER"/>
    <property type="match status" value="2"/>
</dbReference>
<dbReference type="InterPro" id="IPR023213">
    <property type="entry name" value="CAT-like_dom_sf"/>
</dbReference>
<dbReference type="Pfam" id="PF07993">
    <property type="entry name" value="NAD_binding_4"/>
    <property type="match status" value="1"/>
</dbReference>
<feature type="active site" description="Proton donor; for dehydratase activity" evidence="7">
    <location>
        <position position="1145"/>
    </location>
</feature>
<dbReference type="SMART" id="SM00825">
    <property type="entry name" value="PKS_KS"/>
    <property type="match status" value="1"/>
</dbReference>
<dbReference type="CDD" id="cd19532">
    <property type="entry name" value="C_PKS-NRPS"/>
    <property type="match status" value="1"/>
</dbReference>
<dbReference type="Gene3D" id="1.10.1200.10">
    <property type="entry name" value="ACP-like"/>
    <property type="match status" value="2"/>
</dbReference>
<dbReference type="InterPro" id="IPR014030">
    <property type="entry name" value="Ketoacyl_synth_N"/>
</dbReference>
<evidence type="ECO:0000259" key="11">
    <source>
        <dbReference type="PROSITE" id="PS52019"/>
    </source>
</evidence>
<dbReference type="InterPro" id="IPR013217">
    <property type="entry name" value="Methyltransf_12"/>
</dbReference>
<dbReference type="SUPFAM" id="SSF53335">
    <property type="entry name" value="S-adenosyl-L-methionine-dependent methyltransferases"/>
    <property type="match status" value="1"/>
</dbReference>
<dbReference type="InterPro" id="IPR013120">
    <property type="entry name" value="FAR_NAD-bd"/>
</dbReference>
<feature type="active site" description="Proton acceptor; for dehydratase activity" evidence="7">
    <location>
        <position position="969"/>
    </location>
</feature>
<feature type="domain" description="Ketosynthase family 3 (KS3)" evidence="10">
    <location>
        <begin position="6"/>
        <end position="439"/>
    </location>
</feature>
<dbReference type="SUPFAM" id="SSF53901">
    <property type="entry name" value="Thiolase-like"/>
    <property type="match status" value="1"/>
</dbReference>
<dbReference type="InterPro" id="IPR045851">
    <property type="entry name" value="AMP-bd_C_sf"/>
</dbReference>
<keyword evidence="2" id="KW-0597">Phosphoprotein</keyword>
<dbReference type="Gene3D" id="3.40.50.720">
    <property type="entry name" value="NAD(P)-binding Rossmann-like Domain"/>
    <property type="match status" value="3"/>
</dbReference>
<feature type="compositionally biased region" description="Low complexity" evidence="8">
    <location>
        <begin position="2528"/>
        <end position="2540"/>
    </location>
</feature>
<dbReference type="InterPro" id="IPR049551">
    <property type="entry name" value="PKS_DH_C"/>
</dbReference>
<dbReference type="InterPro" id="IPR036291">
    <property type="entry name" value="NAD(P)-bd_dom_sf"/>
</dbReference>
<dbReference type="SUPFAM" id="SSF52777">
    <property type="entry name" value="CoA-dependent acyltransferases"/>
    <property type="match status" value="2"/>
</dbReference>
<dbReference type="GO" id="GO:0031177">
    <property type="term" value="F:phosphopantetheine binding"/>
    <property type="evidence" value="ECO:0007669"/>
    <property type="project" value="InterPro"/>
</dbReference>
<keyword evidence="13" id="KW-1185">Reference proteome</keyword>
<dbReference type="Pfam" id="PF00501">
    <property type="entry name" value="AMP-binding"/>
    <property type="match status" value="1"/>
</dbReference>
<evidence type="ECO:0000256" key="5">
    <source>
        <dbReference type="ARBA" id="ARBA00022679"/>
    </source>
</evidence>
<feature type="region of interest" description="N-terminal hotdog fold" evidence="7">
    <location>
        <begin position="936"/>
        <end position="1069"/>
    </location>
</feature>
<feature type="compositionally biased region" description="Polar residues" evidence="8">
    <location>
        <begin position="2554"/>
        <end position="2563"/>
    </location>
</feature>
<dbReference type="InterPro" id="IPR009081">
    <property type="entry name" value="PP-bd_ACP"/>
</dbReference>
<dbReference type="InterPro" id="IPR014043">
    <property type="entry name" value="Acyl_transferase_dom"/>
</dbReference>
<evidence type="ECO:0000259" key="9">
    <source>
        <dbReference type="PROSITE" id="PS50075"/>
    </source>
</evidence>
<dbReference type="SMART" id="SM00827">
    <property type="entry name" value="PKS_AT"/>
    <property type="match status" value="1"/>
</dbReference>
<dbReference type="SMART" id="SM00822">
    <property type="entry name" value="PKS_KR"/>
    <property type="match status" value="1"/>
</dbReference>
<dbReference type="GO" id="GO:0009403">
    <property type="term" value="P:toxin biosynthetic process"/>
    <property type="evidence" value="ECO:0007669"/>
    <property type="project" value="UniProtKB-ARBA"/>
</dbReference>
<feature type="domain" description="PKS/mFAS DH" evidence="11">
    <location>
        <begin position="936"/>
        <end position="1238"/>
    </location>
</feature>
<keyword evidence="5" id="KW-0808">Transferase</keyword>
<dbReference type="SMART" id="SM00826">
    <property type="entry name" value="PKS_DH"/>
    <property type="match status" value="1"/>
</dbReference>
<dbReference type="PROSITE" id="PS52019">
    <property type="entry name" value="PKS_MFAS_DH"/>
    <property type="match status" value="1"/>
</dbReference>
<dbReference type="InterPro" id="IPR001242">
    <property type="entry name" value="Condensation_dom"/>
</dbReference>
<dbReference type="Pfam" id="PF00698">
    <property type="entry name" value="Acyl_transf_1"/>
    <property type="match status" value="1"/>
</dbReference>
<keyword evidence="1" id="KW-0596">Phosphopantetheine</keyword>
<accession>A0A6A6SGE9</accession>
<evidence type="ECO:0000256" key="6">
    <source>
        <dbReference type="ARBA" id="ARBA00023268"/>
    </source>
</evidence>
<dbReference type="InterPro" id="IPR013968">
    <property type="entry name" value="PKS_KR"/>
</dbReference>
<feature type="region of interest" description="C-terminal hotdog fold" evidence="7">
    <location>
        <begin position="1085"/>
        <end position="1238"/>
    </location>
</feature>
<name>A0A6A6SGE9_9PLEO</name>
<dbReference type="InterPro" id="IPR000873">
    <property type="entry name" value="AMP-dep_synth/lig_dom"/>
</dbReference>
<dbReference type="InterPro" id="IPR020807">
    <property type="entry name" value="PKS_DH"/>
</dbReference>
<gene>
    <name evidence="12" type="ORF">P280DRAFT_439653</name>
</gene>
<protein>
    <submittedName>
        <fullName evidence="12">Equisetin synthetase</fullName>
    </submittedName>
</protein>
<dbReference type="GO" id="GO:0032259">
    <property type="term" value="P:methylation"/>
    <property type="evidence" value="ECO:0007669"/>
    <property type="project" value="UniProtKB-KW"/>
</dbReference>
<dbReference type="EMBL" id="MU006776">
    <property type="protein sequence ID" value="KAF2646001.1"/>
    <property type="molecule type" value="Genomic_DNA"/>
</dbReference>
<feature type="domain" description="Carrier" evidence="9">
    <location>
        <begin position="3573"/>
        <end position="3648"/>
    </location>
</feature>
<dbReference type="Pfam" id="PF00550">
    <property type="entry name" value="PP-binding"/>
    <property type="match status" value="2"/>
</dbReference>
<evidence type="ECO:0000256" key="8">
    <source>
        <dbReference type="SAM" id="MobiDB-lite"/>
    </source>
</evidence>
<dbReference type="Gene3D" id="3.40.50.150">
    <property type="entry name" value="Vaccinia Virus protein VP39"/>
    <property type="match status" value="1"/>
</dbReference>
<dbReference type="SMART" id="SM00823">
    <property type="entry name" value="PKS_PP"/>
    <property type="match status" value="2"/>
</dbReference>